<evidence type="ECO:0000256" key="2">
    <source>
        <dbReference type="ARBA" id="ARBA00022692"/>
    </source>
</evidence>
<feature type="compositionally biased region" description="Basic and acidic residues" evidence="5">
    <location>
        <begin position="246"/>
        <end position="256"/>
    </location>
</feature>
<evidence type="ECO:0000256" key="3">
    <source>
        <dbReference type="ARBA" id="ARBA00022989"/>
    </source>
</evidence>
<name>A0A0F7THK9_PENBI</name>
<sequence length="256" mass="27847">MLALHIVLYVLLGTALVFAIVELGLTAYVASIWTGDRETYTWDPYQGYVYTTVHYSAPGILVFIIFSAVWTILVSAAALILPWFYTRKGAVTRKLNTFLGVSFIVVYFVTFVFWLACFADIEADLGGATSYSDYLNAVIAFAILLWLIFLALFIVAILAVSGVLFSDWAGYQSMKKRAVDPEQPQTSTVLPPAHDVPIGTTPAPVAASEPSGRDAEALHNQPPTSQTYSSSSPSGVASAELSGDSAVHHEKYDHRP</sequence>
<dbReference type="GO" id="GO:0016020">
    <property type="term" value="C:membrane"/>
    <property type="evidence" value="ECO:0007669"/>
    <property type="project" value="UniProtKB-SubCell"/>
</dbReference>
<dbReference type="STRING" id="104259.A0A0F7THK9"/>
<reference evidence="9" key="1">
    <citation type="journal article" date="2015" name="Genome Announc.">
        <title>Draft genome sequence of the fungus Penicillium brasilianum MG11.</title>
        <authorList>
            <person name="Horn F."/>
            <person name="Linde J."/>
            <person name="Mattern D.J."/>
            <person name="Walther G."/>
            <person name="Guthke R."/>
            <person name="Brakhage A.A."/>
            <person name="Valiante V."/>
        </authorList>
    </citation>
    <scope>NUCLEOTIDE SEQUENCE [LARGE SCALE GENOMIC DNA]</scope>
    <source>
        <strain evidence="9">MG11</strain>
    </source>
</reference>
<feature type="transmembrane region" description="Helical" evidence="6">
    <location>
        <begin position="7"/>
        <end position="33"/>
    </location>
</feature>
<dbReference type="Proteomes" id="UP000042958">
    <property type="component" value="Unassembled WGS sequence"/>
</dbReference>
<accession>A0A0F7THK9</accession>
<keyword evidence="4 6" id="KW-0472">Membrane</keyword>
<organism evidence="8 9">
    <name type="scientific">Penicillium brasilianum</name>
    <dbReference type="NCBI Taxonomy" id="104259"/>
    <lineage>
        <taxon>Eukaryota</taxon>
        <taxon>Fungi</taxon>
        <taxon>Dikarya</taxon>
        <taxon>Ascomycota</taxon>
        <taxon>Pezizomycotina</taxon>
        <taxon>Eurotiomycetes</taxon>
        <taxon>Eurotiomycetidae</taxon>
        <taxon>Eurotiales</taxon>
        <taxon>Aspergillaceae</taxon>
        <taxon>Penicillium</taxon>
    </lineage>
</organism>
<protein>
    <recommendedName>
        <fullName evidence="7">MARVEL domain-containing protein</fullName>
    </recommendedName>
</protein>
<dbReference type="OrthoDB" id="2117453at2759"/>
<keyword evidence="3 6" id="KW-1133">Transmembrane helix</keyword>
<feature type="region of interest" description="Disordered" evidence="5">
    <location>
        <begin position="181"/>
        <end position="256"/>
    </location>
</feature>
<comment type="subcellular location">
    <subcellularLocation>
        <location evidence="1">Membrane</location>
        <topology evidence="1">Multi-pass membrane protein</topology>
    </subcellularLocation>
</comment>
<gene>
    <name evidence="8" type="ORF">PMG11_01271</name>
</gene>
<evidence type="ECO:0000256" key="4">
    <source>
        <dbReference type="ARBA" id="ARBA00023136"/>
    </source>
</evidence>
<feature type="domain" description="MARVEL" evidence="7">
    <location>
        <begin position="8"/>
        <end position="154"/>
    </location>
</feature>
<keyword evidence="9" id="KW-1185">Reference proteome</keyword>
<evidence type="ECO:0000259" key="7">
    <source>
        <dbReference type="Pfam" id="PF01284"/>
    </source>
</evidence>
<evidence type="ECO:0000256" key="5">
    <source>
        <dbReference type="SAM" id="MobiDB-lite"/>
    </source>
</evidence>
<evidence type="ECO:0000256" key="6">
    <source>
        <dbReference type="SAM" id="Phobius"/>
    </source>
</evidence>
<dbReference type="AlphaFoldDB" id="A0A0F7THK9"/>
<evidence type="ECO:0000256" key="1">
    <source>
        <dbReference type="ARBA" id="ARBA00004141"/>
    </source>
</evidence>
<feature type="transmembrane region" description="Helical" evidence="6">
    <location>
        <begin position="97"/>
        <end position="116"/>
    </location>
</feature>
<keyword evidence="2 6" id="KW-0812">Transmembrane</keyword>
<evidence type="ECO:0000313" key="8">
    <source>
        <dbReference type="EMBL" id="CEJ54986.1"/>
    </source>
</evidence>
<dbReference type="EMBL" id="CDHK01000001">
    <property type="protein sequence ID" value="CEJ54986.1"/>
    <property type="molecule type" value="Genomic_DNA"/>
</dbReference>
<dbReference type="Pfam" id="PF01284">
    <property type="entry name" value="MARVEL"/>
    <property type="match status" value="1"/>
</dbReference>
<dbReference type="InterPro" id="IPR008253">
    <property type="entry name" value="Marvel"/>
</dbReference>
<evidence type="ECO:0000313" key="9">
    <source>
        <dbReference type="Proteomes" id="UP000042958"/>
    </source>
</evidence>
<feature type="transmembrane region" description="Helical" evidence="6">
    <location>
        <begin position="60"/>
        <end position="85"/>
    </location>
</feature>
<proteinExistence type="predicted"/>
<feature type="compositionally biased region" description="Low complexity" evidence="5">
    <location>
        <begin position="221"/>
        <end position="242"/>
    </location>
</feature>
<feature type="transmembrane region" description="Helical" evidence="6">
    <location>
        <begin position="136"/>
        <end position="165"/>
    </location>
</feature>